<dbReference type="GO" id="GO:0000209">
    <property type="term" value="P:protein polyubiquitination"/>
    <property type="evidence" value="ECO:0007669"/>
    <property type="project" value="TreeGrafter"/>
</dbReference>
<keyword evidence="3" id="KW-1133">Transmembrane helix</keyword>
<dbReference type="AlphaFoldDB" id="A0A1L8D527"/>
<keyword evidence="3" id="KW-0472">Membrane</keyword>
<dbReference type="SUPFAM" id="SSF101898">
    <property type="entry name" value="NHL repeat"/>
    <property type="match status" value="1"/>
</dbReference>
<evidence type="ECO:0000313" key="5">
    <source>
        <dbReference type="Proteomes" id="UP000187338"/>
    </source>
</evidence>
<evidence type="ECO:0000256" key="1">
    <source>
        <dbReference type="ARBA" id="ARBA00022737"/>
    </source>
</evidence>
<accession>A0A1L8D527</accession>
<dbReference type="GO" id="GO:0043161">
    <property type="term" value="P:proteasome-mediated ubiquitin-dependent protein catabolic process"/>
    <property type="evidence" value="ECO:0007669"/>
    <property type="project" value="TreeGrafter"/>
</dbReference>
<dbReference type="InterPro" id="IPR001258">
    <property type="entry name" value="NHL_repeat"/>
</dbReference>
<dbReference type="PANTHER" id="PTHR24104">
    <property type="entry name" value="E3 UBIQUITIN-PROTEIN LIGASE NHLRC1-RELATED"/>
    <property type="match status" value="1"/>
</dbReference>
<dbReference type="EMBL" id="BDJL01000132">
    <property type="protein sequence ID" value="GAV26224.1"/>
    <property type="molecule type" value="Genomic_DNA"/>
</dbReference>
<name>A0A1L8D527_9THEO</name>
<dbReference type="Proteomes" id="UP000187338">
    <property type="component" value="Unassembled WGS sequence"/>
</dbReference>
<dbReference type="GO" id="GO:0008270">
    <property type="term" value="F:zinc ion binding"/>
    <property type="evidence" value="ECO:0007669"/>
    <property type="project" value="UniProtKB-KW"/>
</dbReference>
<organism evidence="4 5">
    <name type="scientific">Carboxydothermus islandicus</name>
    <dbReference type="NCBI Taxonomy" id="661089"/>
    <lineage>
        <taxon>Bacteria</taxon>
        <taxon>Bacillati</taxon>
        <taxon>Bacillota</taxon>
        <taxon>Clostridia</taxon>
        <taxon>Thermoanaerobacterales</taxon>
        <taxon>Thermoanaerobacteraceae</taxon>
        <taxon>Carboxydothermus</taxon>
    </lineage>
</organism>
<dbReference type="Gene3D" id="2.120.10.30">
    <property type="entry name" value="TolB, C-terminal domain"/>
    <property type="match status" value="2"/>
</dbReference>
<protein>
    <submittedName>
        <fullName evidence="4">NHL repeat-containing protein</fullName>
    </submittedName>
</protein>
<keyword evidence="3" id="KW-0812">Transmembrane</keyword>
<dbReference type="InterPro" id="IPR011042">
    <property type="entry name" value="6-blade_b-propeller_TolB-like"/>
</dbReference>
<keyword evidence="5" id="KW-1185">Reference proteome</keyword>
<evidence type="ECO:0000313" key="4">
    <source>
        <dbReference type="EMBL" id="GAV26224.1"/>
    </source>
</evidence>
<evidence type="ECO:0000256" key="2">
    <source>
        <dbReference type="PROSITE-ProRule" id="PRU00504"/>
    </source>
</evidence>
<dbReference type="STRING" id="661089.ciss_21570"/>
<keyword evidence="1" id="KW-0677">Repeat</keyword>
<sequence>MPKQKKRRGIYWWLLIIIFVLLFLNYQQKIKINDFLPVVSKSSKPLTPFLVIESYYQEKLAKPCGVFIRGAKIYVTDGARKKVYVFETDGTPVACFGQKGEFTYPWSIYVDSEGKIYVSDLMDGVIKEIDPESGIVRELGAEFLKSPMGIWVEGNQIYVADVNQKSVILMDKEGRYLKTITKNGDLVSPSYLQVVGDELFVTDAAANRVVNGKIEESFTGVFGDGYLLCPRGIAVFDNMIVVANTLLNRIDAFSLNGKYLWSFGEKGHELNQMFLPTGIAYAEELLAVADQGNGRVVVYKIEK</sequence>
<dbReference type="PANTHER" id="PTHR24104:SF25">
    <property type="entry name" value="PROTEIN LIN-41"/>
    <property type="match status" value="1"/>
</dbReference>
<dbReference type="InterPro" id="IPR050952">
    <property type="entry name" value="TRIM-NHL_E3_ligases"/>
</dbReference>
<feature type="transmembrane region" description="Helical" evidence="3">
    <location>
        <begin position="9"/>
        <end position="26"/>
    </location>
</feature>
<reference evidence="5" key="1">
    <citation type="submission" date="2016-12" db="EMBL/GenBank/DDBJ databases">
        <title>Draft Genome Sequences od Carboxydothermus pertinax and islandicus, Hydrogenogenic Carboxydotrophic Bacteria.</title>
        <authorList>
            <person name="Fukuyama Y."/>
            <person name="Ohmae K."/>
            <person name="Yoneda Y."/>
            <person name="Yoshida T."/>
            <person name="Sako Y."/>
        </authorList>
    </citation>
    <scope>NUCLEOTIDE SEQUENCE [LARGE SCALE GENOMIC DNA]</scope>
    <source>
        <strain evidence="5">SET</strain>
    </source>
</reference>
<dbReference type="PROSITE" id="PS51125">
    <property type="entry name" value="NHL"/>
    <property type="match status" value="1"/>
</dbReference>
<feature type="repeat" description="NHL" evidence="2">
    <location>
        <begin position="93"/>
        <end position="132"/>
    </location>
</feature>
<dbReference type="GO" id="GO:0061630">
    <property type="term" value="F:ubiquitin protein ligase activity"/>
    <property type="evidence" value="ECO:0007669"/>
    <property type="project" value="TreeGrafter"/>
</dbReference>
<evidence type="ECO:0000256" key="3">
    <source>
        <dbReference type="SAM" id="Phobius"/>
    </source>
</evidence>
<dbReference type="OrthoDB" id="9799230at2"/>
<proteinExistence type="predicted"/>
<dbReference type="RefSeq" id="WP_075866390.1">
    <property type="nucleotide sequence ID" value="NZ_BDJL01000132.1"/>
</dbReference>
<gene>
    <name evidence="4" type="ORF">ciss_21570</name>
</gene>
<comment type="caution">
    <text evidence="4">The sequence shown here is derived from an EMBL/GenBank/DDBJ whole genome shotgun (WGS) entry which is preliminary data.</text>
</comment>